<feature type="compositionally biased region" description="Basic and acidic residues" evidence="1">
    <location>
        <begin position="377"/>
        <end position="386"/>
    </location>
</feature>
<accession>A0A9P9EHK3</accession>
<feature type="transmembrane region" description="Helical" evidence="2">
    <location>
        <begin position="6"/>
        <end position="28"/>
    </location>
</feature>
<dbReference type="AlphaFoldDB" id="A0A9P9EHK3"/>
<keyword evidence="2" id="KW-0812">Transmembrane</keyword>
<organism evidence="3 4">
    <name type="scientific">Dactylonectria estremocensis</name>
    <dbReference type="NCBI Taxonomy" id="1079267"/>
    <lineage>
        <taxon>Eukaryota</taxon>
        <taxon>Fungi</taxon>
        <taxon>Dikarya</taxon>
        <taxon>Ascomycota</taxon>
        <taxon>Pezizomycotina</taxon>
        <taxon>Sordariomycetes</taxon>
        <taxon>Hypocreomycetidae</taxon>
        <taxon>Hypocreales</taxon>
        <taxon>Nectriaceae</taxon>
        <taxon>Dactylonectria</taxon>
    </lineage>
</organism>
<dbReference type="Proteomes" id="UP000717696">
    <property type="component" value="Unassembled WGS sequence"/>
</dbReference>
<name>A0A9P9EHK3_9HYPO</name>
<feature type="region of interest" description="Disordered" evidence="1">
    <location>
        <begin position="315"/>
        <end position="420"/>
    </location>
</feature>
<feature type="compositionally biased region" description="Polar residues" evidence="1">
    <location>
        <begin position="344"/>
        <end position="356"/>
    </location>
</feature>
<gene>
    <name evidence="3" type="ORF">B0J13DRAFT_625042</name>
</gene>
<evidence type="ECO:0000256" key="1">
    <source>
        <dbReference type="SAM" id="MobiDB-lite"/>
    </source>
</evidence>
<evidence type="ECO:0000313" key="3">
    <source>
        <dbReference type="EMBL" id="KAH7137264.1"/>
    </source>
</evidence>
<keyword evidence="4" id="KW-1185">Reference proteome</keyword>
<proteinExistence type="predicted"/>
<keyword evidence="2" id="KW-0472">Membrane</keyword>
<sequence>MADFAIPLAIFISIFSLIVFVVLGLIAIKIRQRNAAYGQARILYSQPLPLQTPGPGTFEETLKSEFDAGISNQVQIRLQQESQPGRGEHVWVLHHIWNGQLKHWALLTHGYQYELRRAVPEDKKAAKSDVEEGFSIKDGWRSVGGWGRRYEHRIQPCRIDEERQKAAFSGPTSLTMDGFYMSLVGWTRKSKAEVDAVCQSTLENHGFYNPFRDMDLALLRSLASQIAMDKVDGWGWFYPSPVSNDKYVQYGSFGGPAVVVADWLHRLKQMRPFTQVQDRGNLEAKIERHERFLAPPRRRIVVTIISSISILTVSPPASAASPASQHHHHPPTRPPSTHKMDSSDAASTFSGSTACSYTKDAPPAADTKAARRGVRQRVRDVVHDLGRPPTAKQDAKDGKATQNHVEIGPTGAGLMRPGNL</sequence>
<feature type="compositionally biased region" description="Low complexity" evidence="1">
    <location>
        <begin position="358"/>
        <end position="367"/>
    </location>
</feature>
<dbReference type="EMBL" id="JAGMUU010000015">
    <property type="protein sequence ID" value="KAH7137264.1"/>
    <property type="molecule type" value="Genomic_DNA"/>
</dbReference>
<keyword evidence="2" id="KW-1133">Transmembrane helix</keyword>
<evidence type="ECO:0000256" key="2">
    <source>
        <dbReference type="SAM" id="Phobius"/>
    </source>
</evidence>
<evidence type="ECO:0000313" key="4">
    <source>
        <dbReference type="Proteomes" id="UP000717696"/>
    </source>
</evidence>
<dbReference type="OrthoDB" id="5232757at2759"/>
<protein>
    <submittedName>
        <fullName evidence="3">Uncharacterized protein</fullName>
    </submittedName>
</protein>
<comment type="caution">
    <text evidence="3">The sequence shown here is derived from an EMBL/GenBank/DDBJ whole genome shotgun (WGS) entry which is preliminary data.</text>
</comment>
<feature type="compositionally biased region" description="Low complexity" evidence="1">
    <location>
        <begin position="315"/>
        <end position="324"/>
    </location>
</feature>
<reference evidence="3" key="1">
    <citation type="journal article" date="2021" name="Nat. Commun.">
        <title>Genetic determinants of endophytism in the Arabidopsis root mycobiome.</title>
        <authorList>
            <person name="Mesny F."/>
            <person name="Miyauchi S."/>
            <person name="Thiergart T."/>
            <person name="Pickel B."/>
            <person name="Atanasova L."/>
            <person name="Karlsson M."/>
            <person name="Huettel B."/>
            <person name="Barry K.W."/>
            <person name="Haridas S."/>
            <person name="Chen C."/>
            <person name="Bauer D."/>
            <person name="Andreopoulos W."/>
            <person name="Pangilinan J."/>
            <person name="LaButti K."/>
            <person name="Riley R."/>
            <person name="Lipzen A."/>
            <person name="Clum A."/>
            <person name="Drula E."/>
            <person name="Henrissat B."/>
            <person name="Kohler A."/>
            <person name="Grigoriev I.V."/>
            <person name="Martin F.M."/>
            <person name="Hacquard S."/>
        </authorList>
    </citation>
    <scope>NUCLEOTIDE SEQUENCE</scope>
    <source>
        <strain evidence="3">MPI-CAGE-AT-0021</strain>
    </source>
</reference>